<dbReference type="OrthoDB" id="9766545at2"/>
<dbReference type="eggNOG" id="COG0582">
    <property type="taxonomic scope" value="Bacteria"/>
</dbReference>
<dbReference type="PANTHER" id="PTHR30349:SF41">
    <property type="entry name" value="INTEGRASE_RECOMBINASE PROTEIN MJ0367-RELATED"/>
    <property type="match status" value="1"/>
</dbReference>
<accession>I3C285</accession>
<evidence type="ECO:0000313" key="5">
    <source>
        <dbReference type="EMBL" id="EIJ37728.1"/>
    </source>
</evidence>
<name>I3C285_9FLAO</name>
<dbReference type="RefSeq" id="WP_008610757.1">
    <property type="nucleotide sequence ID" value="NZ_JH651379.1"/>
</dbReference>
<dbReference type="GO" id="GO:0006310">
    <property type="term" value="P:DNA recombination"/>
    <property type="evidence" value="ECO:0007669"/>
    <property type="project" value="UniProtKB-KW"/>
</dbReference>
<sequence length="323" mass="37542">MKIVYTGIYASLIRDFIEFKQHCGFKYCTEQKILLQFDRLSRERNEDRLGIDSQLAHEWSLKRDNESDAYRYKRCITLNQFALHLNRKGITSVMAKAPKPKKNFTPHIYSRKELDNILVVCDGLECPTINRDSLYMVMPALIRFLLATGLRIGEALNLMIDDINLSDNYLTIRDTKNGKQRLLPFSESLATVLRQYLKHRYRFVSPNQAGFFFLTARGKKCKSEQIYRVFRKVLDRAGIPFKGAHYGPRVHDLRHTFAVKALENMVSNGMDIYCSLPILSTYLGHQSLDATNQYVRLTAEQHPGLIRDYEDIFINVFPSLEKL</sequence>
<gene>
    <name evidence="5" type="ORF">JoomaDRAFT_0692</name>
</gene>
<protein>
    <submittedName>
        <fullName evidence="5">Site-specific recombinase XerD</fullName>
    </submittedName>
</protein>
<keyword evidence="6" id="KW-1185">Reference proteome</keyword>
<dbReference type="PANTHER" id="PTHR30349">
    <property type="entry name" value="PHAGE INTEGRASE-RELATED"/>
    <property type="match status" value="1"/>
</dbReference>
<feature type="domain" description="Tyr recombinase" evidence="4">
    <location>
        <begin position="104"/>
        <end position="308"/>
    </location>
</feature>
<dbReference type="GO" id="GO:0015074">
    <property type="term" value="P:DNA integration"/>
    <property type="evidence" value="ECO:0007669"/>
    <property type="project" value="InterPro"/>
</dbReference>
<dbReference type="EMBL" id="JH651379">
    <property type="protein sequence ID" value="EIJ37728.1"/>
    <property type="molecule type" value="Genomic_DNA"/>
</dbReference>
<evidence type="ECO:0000256" key="3">
    <source>
        <dbReference type="ARBA" id="ARBA00023172"/>
    </source>
</evidence>
<organism evidence="5 6">
    <name type="scientific">Galbibacter orientalis DSM 19592</name>
    <dbReference type="NCBI Taxonomy" id="926559"/>
    <lineage>
        <taxon>Bacteria</taxon>
        <taxon>Pseudomonadati</taxon>
        <taxon>Bacteroidota</taxon>
        <taxon>Flavobacteriia</taxon>
        <taxon>Flavobacteriales</taxon>
        <taxon>Flavobacteriaceae</taxon>
        <taxon>Galbibacter</taxon>
    </lineage>
</organism>
<keyword evidence="2" id="KW-0238">DNA-binding</keyword>
<dbReference type="InterPro" id="IPR050090">
    <property type="entry name" value="Tyrosine_recombinase_XerCD"/>
</dbReference>
<keyword evidence="3" id="KW-0233">DNA recombination</keyword>
<dbReference type="InterPro" id="IPR013762">
    <property type="entry name" value="Integrase-like_cat_sf"/>
</dbReference>
<evidence type="ECO:0000313" key="6">
    <source>
        <dbReference type="Proteomes" id="UP000004690"/>
    </source>
</evidence>
<comment type="similarity">
    <text evidence="1">Belongs to the 'phage' integrase family.</text>
</comment>
<dbReference type="Pfam" id="PF00589">
    <property type="entry name" value="Phage_integrase"/>
    <property type="match status" value="1"/>
</dbReference>
<dbReference type="STRING" id="926559.JoomaDRAFT_0692"/>
<dbReference type="Proteomes" id="UP000004690">
    <property type="component" value="Unassembled WGS sequence"/>
</dbReference>
<evidence type="ECO:0000256" key="2">
    <source>
        <dbReference type="ARBA" id="ARBA00023125"/>
    </source>
</evidence>
<evidence type="ECO:0000259" key="4">
    <source>
        <dbReference type="PROSITE" id="PS51898"/>
    </source>
</evidence>
<dbReference type="PROSITE" id="PS51898">
    <property type="entry name" value="TYR_RECOMBINASE"/>
    <property type="match status" value="1"/>
</dbReference>
<proteinExistence type="inferred from homology"/>
<evidence type="ECO:0000256" key="1">
    <source>
        <dbReference type="ARBA" id="ARBA00008857"/>
    </source>
</evidence>
<dbReference type="GO" id="GO:0003677">
    <property type="term" value="F:DNA binding"/>
    <property type="evidence" value="ECO:0007669"/>
    <property type="project" value="UniProtKB-KW"/>
</dbReference>
<dbReference type="HOGENOM" id="CLU_027562_10_1_10"/>
<dbReference type="InterPro" id="IPR011010">
    <property type="entry name" value="DNA_brk_join_enz"/>
</dbReference>
<dbReference type="SUPFAM" id="SSF56349">
    <property type="entry name" value="DNA breaking-rejoining enzymes"/>
    <property type="match status" value="1"/>
</dbReference>
<dbReference type="InterPro" id="IPR002104">
    <property type="entry name" value="Integrase_catalytic"/>
</dbReference>
<dbReference type="Gene3D" id="1.10.443.10">
    <property type="entry name" value="Intergrase catalytic core"/>
    <property type="match status" value="1"/>
</dbReference>
<dbReference type="AlphaFoldDB" id="I3C285"/>
<reference evidence="5 6" key="1">
    <citation type="submission" date="2012-02" db="EMBL/GenBank/DDBJ databases">
        <title>Improved High-Quality Draft genome of Joostella marina DSM 19592.</title>
        <authorList>
            <consortium name="US DOE Joint Genome Institute (JGI-PGF)"/>
            <person name="Lucas S."/>
            <person name="Copeland A."/>
            <person name="Lapidus A."/>
            <person name="Bruce D."/>
            <person name="Goodwin L."/>
            <person name="Pitluck S."/>
            <person name="Peters L."/>
            <person name="Chertkov O."/>
            <person name="Ovchinnikova G."/>
            <person name="Kyrpides N."/>
            <person name="Mavromatis K."/>
            <person name="Detter J.C."/>
            <person name="Han C."/>
            <person name="Land M."/>
            <person name="Hauser L."/>
            <person name="Markowitz V."/>
            <person name="Cheng J.-F."/>
            <person name="Hugenholtz P."/>
            <person name="Woyke T."/>
            <person name="Wu D."/>
            <person name="Tindall B."/>
            <person name="Brambilla E."/>
            <person name="Klenk H.-P."/>
            <person name="Eisen J.A."/>
        </authorList>
    </citation>
    <scope>NUCLEOTIDE SEQUENCE [LARGE SCALE GENOMIC DNA]</scope>
    <source>
        <strain evidence="5 6">DSM 19592</strain>
    </source>
</reference>